<proteinExistence type="predicted"/>
<dbReference type="EMBL" id="CAAALY010244555">
    <property type="protein sequence ID" value="VEL32723.1"/>
    <property type="molecule type" value="Genomic_DNA"/>
</dbReference>
<feature type="region of interest" description="Disordered" evidence="1">
    <location>
        <begin position="290"/>
        <end position="309"/>
    </location>
</feature>
<sequence length="676" mass="74480">MMPAKRLAFEVKRLGILNLLIKREYDLLQLISCQPRILTMWMNTIGSLKFSLAALWCPLADGDDSHLIFYDLPPLLSSPLSTEAHSAETSINSPESVNQTVQKSEISVLTGGQTRVLRAGSMDEGDLDAEGAGISLWSQRDSNEDWTTVTTLPRPNTSAFTSAQPASRYQKVTQHHTTTTDLLGSSKPQKPEKLDRLDGPKRSRMSRPFSLVFPRETTKSALIELSPELSPDVQCFSPKGLASSSLPGLSSHPDSNSSMDSLLSASISNIPENIKQPDSVESVSFLMNSPCNHSRPVSSSTSIPSKRDQPKLAYNAEKRSPGISKIRPKSCIINHTDGTLVGLQVPMDPVIQEMRNEVMEKEKKKVSVLGGMAKRCGADANTPKCSLSHSESREWTGVLYSDVVEKSDEHRRSSCDPHWPDTTQDPLEVNLKEQKNGAYIQKTYIQGNFMSSFKNDLVRGDKITTMLSRDTNTSVVSGSESFSLAYKSFVSTVSDIDFTKLDDSLGTFISGKIKRLLGLMSNLVARLGSNAVREPSSSKVMKVKANEVDKQATEVVGDIEAALGSFSFLFSDSLKIKSMSTPTNAPTLNGLDHTDLGDLRQLSEVAVTTGWFQLDLLFSWHLNHLVKLLSRLKSSLVTFSPCWRQESSVHTQWTLIAVHGQVKSQLFFNKLGKLYS</sequence>
<dbReference type="Proteomes" id="UP000784294">
    <property type="component" value="Unassembled WGS sequence"/>
</dbReference>
<feature type="region of interest" description="Disordered" evidence="1">
    <location>
        <begin position="147"/>
        <end position="207"/>
    </location>
</feature>
<gene>
    <name evidence="2" type="ORF">PXEA_LOCUS26163</name>
</gene>
<feature type="region of interest" description="Disordered" evidence="1">
    <location>
        <begin position="241"/>
        <end position="260"/>
    </location>
</feature>
<name>A0A3S5ALW7_9PLAT</name>
<evidence type="ECO:0000256" key="1">
    <source>
        <dbReference type="SAM" id="MobiDB-lite"/>
    </source>
</evidence>
<accession>A0A3S5ALW7</accession>
<keyword evidence="3" id="KW-1185">Reference proteome</keyword>
<evidence type="ECO:0000313" key="3">
    <source>
        <dbReference type="Proteomes" id="UP000784294"/>
    </source>
</evidence>
<dbReference type="AlphaFoldDB" id="A0A3S5ALW7"/>
<feature type="compositionally biased region" description="Basic and acidic residues" evidence="1">
    <location>
        <begin position="189"/>
        <end position="201"/>
    </location>
</feature>
<protein>
    <submittedName>
        <fullName evidence="2">Uncharacterized protein</fullName>
    </submittedName>
</protein>
<evidence type="ECO:0000313" key="2">
    <source>
        <dbReference type="EMBL" id="VEL32723.1"/>
    </source>
</evidence>
<reference evidence="2" key="1">
    <citation type="submission" date="2018-11" db="EMBL/GenBank/DDBJ databases">
        <authorList>
            <consortium name="Pathogen Informatics"/>
        </authorList>
    </citation>
    <scope>NUCLEOTIDE SEQUENCE</scope>
</reference>
<feature type="compositionally biased region" description="Polar residues" evidence="1">
    <location>
        <begin position="147"/>
        <end position="188"/>
    </location>
</feature>
<organism evidence="2 3">
    <name type="scientific">Protopolystoma xenopodis</name>
    <dbReference type="NCBI Taxonomy" id="117903"/>
    <lineage>
        <taxon>Eukaryota</taxon>
        <taxon>Metazoa</taxon>
        <taxon>Spiralia</taxon>
        <taxon>Lophotrochozoa</taxon>
        <taxon>Platyhelminthes</taxon>
        <taxon>Monogenea</taxon>
        <taxon>Polyopisthocotylea</taxon>
        <taxon>Polystomatidea</taxon>
        <taxon>Polystomatidae</taxon>
        <taxon>Protopolystoma</taxon>
    </lineage>
</organism>
<feature type="compositionally biased region" description="Low complexity" evidence="1">
    <location>
        <begin position="294"/>
        <end position="304"/>
    </location>
</feature>
<comment type="caution">
    <text evidence="2">The sequence shown here is derived from an EMBL/GenBank/DDBJ whole genome shotgun (WGS) entry which is preliminary data.</text>
</comment>